<dbReference type="PANTHER" id="PTHR43463">
    <property type="entry name" value="NICOTINATE-NUCLEOTIDE--DIMETHYLBENZIMIDAZOLE PHOSPHORIBOSYLTRANSFERASE"/>
    <property type="match status" value="1"/>
</dbReference>
<evidence type="ECO:0000256" key="6">
    <source>
        <dbReference type="ARBA" id="ARBA00022676"/>
    </source>
</evidence>
<keyword evidence="7 10" id="KW-0808">Transferase</keyword>
<dbReference type="NCBIfam" id="TIGR03160">
    <property type="entry name" value="cobT_DBIPRT"/>
    <property type="match status" value="1"/>
</dbReference>
<evidence type="ECO:0000256" key="4">
    <source>
        <dbReference type="ARBA" id="ARBA00015486"/>
    </source>
</evidence>
<comment type="similarity">
    <text evidence="2 10">Belongs to the CobT family.</text>
</comment>
<comment type="pathway">
    <text evidence="1 10">Nucleoside biosynthesis; alpha-ribazole biosynthesis; alpha-ribazole from 5,6-dimethylbenzimidazole: step 1/2.</text>
</comment>
<reference evidence="11" key="1">
    <citation type="submission" date="2020-12" db="EMBL/GenBank/DDBJ databases">
        <title>Taurinivorans muris gen. nov., sp. nov., fundamental and realized metabolic niche of a ubiquitous sulfidogenic bacterium in the murine intestine.</title>
        <authorList>
            <person name="Ye H."/>
            <person name="Hanson B.T."/>
            <person name="Loy A."/>
        </authorList>
    </citation>
    <scope>NUCLEOTIDE SEQUENCE</scope>
    <source>
        <strain evidence="11">LT0009</strain>
    </source>
</reference>
<dbReference type="RefSeq" id="WP_334314722.1">
    <property type="nucleotide sequence ID" value="NZ_CP065938.1"/>
</dbReference>
<dbReference type="InterPro" id="IPR017846">
    <property type="entry name" value="Nict_dMeBzImd_PRibTrfase_bact"/>
</dbReference>
<comment type="function">
    <text evidence="10">Catalyzes the synthesis of alpha-ribazole-5'-phosphate from nicotinate mononucleotide (NAMN) and 5,6-dimethylbenzimidazole (DMB).</text>
</comment>
<dbReference type="Proteomes" id="UP001058120">
    <property type="component" value="Chromosome"/>
</dbReference>
<evidence type="ECO:0000256" key="10">
    <source>
        <dbReference type="HAMAP-Rule" id="MF_00230"/>
    </source>
</evidence>
<name>A0ABY5XZB0_9BACT</name>
<keyword evidence="12" id="KW-1185">Reference proteome</keyword>
<dbReference type="EC" id="2.4.2.21" evidence="3 10"/>
<dbReference type="InterPro" id="IPR003200">
    <property type="entry name" value="Nict_dMeBzImd_PRibTrfase"/>
</dbReference>
<dbReference type="PANTHER" id="PTHR43463:SF1">
    <property type="entry name" value="NICOTINATE-NUCLEOTIDE--DIMETHYLBENZIMIDAZOLE PHOSPHORIBOSYLTRANSFERASE"/>
    <property type="match status" value="1"/>
</dbReference>
<proteinExistence type="inferred from homology"/>
<comment type="catalytic activity">
    <reaction evidence="9 10">
        <text>5,6-dimethylbenzimidazole + nicotinate beta-D-ribonucleotide = alpha-ribazole 5'-phosphate + nicotinate + H(+)</text>
        <dbReference type="Rhea" id="RHEA:11196"/>
        <dbReference type="ChEBI" id="CHEBI:15378"/>
        <dbReference type="ChEBI" id="CHEBI:15890"/>
        <dbReference type="ChEBI" id="CHEBI:32544"/>
        <dbReference type="ChEBI" id="CHEBI:57502"/>
        <dbReference type="ChEBI" id="CHEBI:57918"/>
        <dbReference type="EC" id="2.4.2.21"/>
    </reaction>
</comment>
<evidence type="ECO:0000256" key="3">
    <source>
        <dbReference type="ARBA" id="ARBA00011991"/>
    </source>
</evidence>
<evidence type="ECO:0000256" key="9">
    <source>
        <dbReference type="ARBA" id="ARBA00047340"/>
    </source>
</evidence>
<dbReference type="SUPFAM" id="SSF52733">
    <property type="entry name" value="Nicotinate mononucleotide:5,6-dimethylbenzimidazole phosphoribosyltransferase (CobT)"/>
    <property type="match status" value="1"/>
</dbReference>
<gene>
    <name evidence="10 11" type="primary">cobT</name>
    <name evidence="11" type="ORF">JBF11_06690</name>
</gene>
<dbReference type="Pfam" id="PF02277">
    <property type="entry name" value="DBI_PRT"/>
    <property type="match status" value="1"/>
</dbReference>
<organism evidence="11 12">
    <name type="scientific">Taurinivorans muris</name>
    <dbReference type="NCBI Taxonomy" id="2787751"/>
    <lineage>
        <taxon>Bacteria</taxon>
        <taxon>Pseudomonadati</taxon>
        <taxon>Thermodesulfobacteriota</taxon>
        <taxon>Desulfovibrionia</taxon>
        <taxon>Desulfovibrionales</taxon>
        <taxon>Desulfovibrionaceae</taxon>
        <taxon>Taurinivorans</taxon>
    </lineage>
</organism>
<evidence type="ECO:0000256" key="1">
    <source>
        <dbReference type="ARBA" id="ARBA00005049"/>
    </source>
</evidence>
<dbReference type="HAMAP" id="MF_00230">
    <property type="entry name" value="CobT"/>
    <property type="match status" value="1"/>
</dbReference>
<evidence type="ECO:0000256" key="8">
    <source>
        <dbReference type="ARBA" id="ARBA00030686"/>
    </source>
</evidence>
<evidence type="ECO:0000256" key="2">
    <source>
        <dbReference type="ARBA" id="ARBA00007110"/>
    </source>
</evidence>
<feature type="active site" description="Proton acceptor" evidence="10">
    <location>
        <position position="322"/>
    </location>
</feature>
<evidence type="ECO:0000256" key="5">
    <source>
        <dbReference type="ARBA" id="ARBA00022573"/>
    </source>
</evidence>
<evidence type="ECO:0000313" key="12">
    <source>
        <dbReference type="Proteomes" id="UP001058120"/>
    </source>
</evidence>
<evidence type="ECO:0000256" key="7">
    <source>
        <dbReference type="ARBA" id="ARBA00022679"/>
    </source>
</evidence>
<dbReference type="InterPro" id="IPR023195">
    <property type="entry name" value="Nict_dMeBzImd_PRibTrfase_N"/>
</dbReference>
<dbReference type="GO" id="GO:0008939">
    <property type="term" value="F:nicotinate-nucleotide-dimethylbenzimidazole phosphoribosyltransferase activity"/>
    <property type="evidence" value="ECO:0007669"/>
    <property type="project" value="UniProtKB-EC"/>
</dbReference>
<dbReference type="InterPro" id="IPR036087">
    <property type="entry name" value="Nict_dMeBzImd_PRibTrfase_sf"/>
</dbReference>
<dbReference type="NCBIfam" id="NF000996">
    <property type="entry name" value="PRK00105.1"/>
    <property type="match status" value="1"/>
</dbReference>
<evidence type="ECO:0000313" key="11">
    <source>
        <dbReference type="EMBL" id="UWX05156.1"/>
    </source>
</evidence>
<dbReference type="EMBL" id="CP065938">
    <property type="protein sequence ID" value="UWX05156.1"/>
    <property type="molecule type" value="Genomic_DNA"/>
</dbReference>
<dbReference type="CDD" id="cd02439">
    <property type="entry name" value="DMB-PRT_CobT"/>
    <property type="match status" value="1"/>
</dbReference>
<dbReference type="Gene3D" id="3.40.50.10210">
    <property type="match status" value="1"/>
</dbReference>
<sequence>MFRSFQELCSALAASDKSLLAVAQNHLNNLTKPVGSLGRLEEFAAKLFTIYQGKFPFETDPALHVLAAADHGVYAEGVAQNPQEVTHLMILNILSGGAAISVLAKQNAMDILLLDAGHKGVCPEHGRARKINALEMSGNIAREDAMSLELCEQLVLAGANAVCEGVRKGYGIFSIGEMGIANTTPATALFCEYFGLDPFEITGPGAGLSKERIAHKAKIIGQALHRHKNTYPNADALQVLASLGGFEIAALCGVVLGASALKHPVIIDGFISTAAYAAAYSINAIVKDYAFLSHASAEPGYQKIMRCLGEKPMLDLSMRLGEGTGASLALQLLRSAKVIYNEMATFADANIEIDTYLPKYHADGQ</sequence>
<dbReference type="Gene3D" id="1.10.1610.10">
    <property type="match status" value="1"/>
</dbReference>
<accession>A0ABY5XZB0</accession>
<keyword evidence="6 10" id="KW-0328">Glycosyltransferase</keyword>
<keyword evidence="5 10" id="KW-0169">Cobalamin biosynthesis</keyword>
<protein>
    <recommendedName>
        <fullName evidence="4 10">Nicotinate-nucleotide--dimethylbenzimidazole phosphoribosyltransferase</fullName>
        <shortName evidence="10">NN:DBI PRT</shortName>
        <ecNumber evidence="3 10">2.4.2.21</ecNumber>
    </recommendedName>
    <alternativeName>
        <fullName evidence="8 10">N(1)-alpha-phosphoribosyltransferase</fullName>
    </alternativeName>
</protein>